<keyword evidence="4" id="KW-1185">Reference proteome</keyword>
<comment type="caution">
    <text evidence="3">The sequence shown here is derived from an EMBL/GenBank/DDBJ whole genome shotgun (WGS) entry which is preliminary data.</text>
</comment>
<dbReference type="RefSeq" id="WP_088251963.1">
    <property type="nucleotide sequence ID" value="NZ_NIDE01000001.1"/>
</dbReference>
<feature type="chain" id="PRO_5012872410" description="Carboxypeptidase regulatory-like domain-containing protein" evidence="2">
    <location>
        <begin position="23"/>
        <end position="155"/>
    </location>
</feature>
<dbReference type="PROSITE" id="PS51257">
    <property type="entry name" value="PROKAR_LIPOPROTEIN"/>
    <property type="match status" value="1"/>
</dbReference>
<gene>
    <name evidence="3" type="ORF">FRUB_00475</name>
</gene>
<evidence type="ECO:0000313" key="4">
    <source>
        <dbReference type="Proteomes" id="UP000214646"/>
    </source>
</evidence>
<dbReference type="EMBL" id="NIDE01000001">
    <property type="protein sequence ID" value="OWK46776.1"/>
    <property type="molecule type" value="Genomic_DNA"/>
</dbReference>
<evidence type="ECO:0008006" key="5">
    <source>
        <dbReference type="Google" id="ProtNLM"/>
    </source>
</evidence>
<evidence type="ECO:0000256" key="2">
    <source>
        <dbReference type="SAM" id="SignalP"/>
    </source>
</evidence>
<keyword evidence="2" id="KW-0732">Signal</keyword>
<feature type="signal peptide" evidence="2">
    <location>
        <begin position="1"/>
        <end position="22"/>
    </location>
</feature>
<dbReference type="OrthoDB" id="280880at2"/>
<reference evidence="4" key="1">
    <citation type="submission" date="2017-06" db="EMBL/GenBank/DDBJ databases">
        <title>Genome analysis of Fimbriiglobus ruber SP5, the first member of the order Planctomycetales with confirmed chitinolytic capability.</title>
        <authorList>
            <person name="Ravin N.V."/>
            <person name="Rakitin A.L."/>
            <person name="Ivanova A.A."/>
            <person name="Beletsky A.V."/>
            <person name="Kulichevskaya I.S."/>
            <person name="Mardanov A.V."/>
            <person name="Dedysh S.N."/>
        </authorList>
    </citation>
    <scope>NUCLEOTIDE SEQUENCE [LARGE SCALE GENOMIC DNA]</scope>
    <source>
        <strain evidence="4">SP5</strain>
    </source>
</reference>
<proteinExistence type="predicted"/>
<evidence type="ECO:0000313" key="3">
    <source>
        <dbReference type="EMBL" id="OWK46776.1"/>
    </source>
</evidence>
<sequence>MPIRFIRSALVALLLAMSAAGCSSRSGKVPVSGTVTVDGAPASLAVITFWPDENASSNQAGDRITADPSGKFTLGSDEADTGLFPGKYKVTVSRMVDKNGKPTGGAPPKKSEAQYEAKASESVDEKFLSKETTPFSVTVAKGAPLTLEVTAAKKK</sequence>
<feature type="region of interest" description="Disordered" evidence="1">
    <location>
        <begin position="56"/>
        <end position="78"/>
    </location>
</feature>
<name>A0A225E9Q6_9BACT</name>
<dbReference type="Proteomes" id="UP000214646">
    <property type="component" value="Unassembled WGS sequence"/>
</dbReference>
<protein>
    <recommendedName>
        <fullName evidence="5">Carboxypeptidase regulatory-like domain-containing protein</fullName>
    </recommendedName>
</protein>
<dbReference type="AlphaFoldDB" id="A0A225E9Q6"/>
<accession>A0A225E9Q6</accession>
<feature type="region of interest" description="Disordered" evidence="1">
    <location>
        <begin position="96"/>
        <end position="123"/>
    </location>
</feature>
<evidence type="ECO:0000256" key="1">
    <source>
        <dbReference type="SAM" id="MobiDB-lite"/>
    </source>
</evidence>
<feature type="compositionally biased region" description="Basic and acidic residues" evidence="1">
    <location>
        <begin position="109"/>
        <end position="123"/>
    </location>
</feature>
<organism evidence="3 4">
    <name type="scientific">Fimbriiglobus ruber</name>
    <dbReference type="NCBI Taxonomy" id="1908690"/>
    <lineage>
        <taxon>Bacteria</taxon>
        <taxon>Pseudomonadati</taxon>
        <taxon>Planctomycetota</taxon>
        <taxon>Planctomycetia</taxon>
        <taxon>Gemmatales</taxon>
        <taxon>Gemmataceae</taxon>
        <taxon>Fimbriiglobus</taxon>
    </lineage>
</organism>